<dbReference type="GeneID" id="33314548"/>
<gene>
    <name evidence="1" type="ORF">Mia14_1013</name>
</gene>
<keyword evidence="2" id="KW-1185">Reference proteome</keyword>
<dbReference type="OrthoDB" id="42691at2157"/>
<organism evidence="1 2">
    <name type="scientific">Candidatus Mancarchaeum acidiphilum</name>
    <dbReference type="NCBI Taxonomy" id="1920749"/>
    <lineage>
        <taxon>Archaea</taxon>
        <taxon>Candidatus Micrarchaeota</taxon>
        <taxon>Candidatus Mancarchaeum</taxon>
    </lineage>
</organism>
<sequence length="262" mass="29604">MALDSFNAFLSRTNGIGTLDLVKKGNLYDITDSEANSFYDEIVVPKLNQLKGLIYYSDIIRSIISGRYEAMAGNFRSAEENNRFIIERGCLSEFVEGTNKKYDEALKDMDWHNMVDRGYIISSFAEAMRRIRTLDPRVKELDSKSIFLAGKAVCKEHLEFPFYSITIKAFGGLKKVRCRCGNEADYLTLAMPKVSALIELASFITNANPNSLYSVYSNLSRVVHPYGFTDFPKGKSYALWLRDLNLILSSILNLHGVSKVNP</sequence>
<dbReference type="KEGG" id="marh:Mia14_1013"/>
<evidence type="ECO:0000313" key="1">
    <source>
        <dbReference type="EMBL" id="ASI14279.1"/>
    </source>
</evidence>
<dbReference type="Proteomes" id="UP000197679">
    <property type="component" value="Chromosome"/>
</dbReference>
<accession>A0A218NP70</accession>
<reference evidence="1 2" key="1">
    <citation type="journal article" date="2017" name="Nat. Commun.">
        <title>'ARMAN' archaea depend on association with euryarchaeal host in culture and in situ.</title>
        <authorList>
            <person name="Golyshina O."/>
            <person name="Toshchakov S."/>
            <person name="Makarova K."/>
            <person name="Gavrilov S."/>
            <person name="Korzhenkov A."/>
            <person name="La Cono V."/>
            <person name="Arcadi E."/>
            <person name="Nechitaylo T."/>
            <person name="Ferrer M."/>
            <person name="Kublanov I."/>
            <person name="Wolf Y."/>
            <person name="Yakimov M."/>
            <person name="Golyshin P."/>
            <person name="Slesarev A."/>
            <person name="Kozyavkin S."/>
        </authorList>
    </citation>
    <scope>NUCLEOTIDE SEQUENCE [LARGE SCALE GENOMIC DNA]</scope>
    <source>
        <strain evidence="1 2">Mia14</strain>
    </source>
</reference>
<dbReference type="RefSeq" id="WP_088820572.1">
    <property type="nucleotide sequence ID" value="NZ_CP019964.1"/>
</dbReference>
<protein>
    <submittedName>
        <fullName evidence="1">Uncharacterized protein</fullName>
    </submittedName>
</protein>
<proteinExistence type="predicted"/>
<dbReference type="AlphaFoldDB" id="A0A218NP70"/>
<evidence type="ECO:0000313" key="2">
    <source>
        <dbReference type="Proteomes" id="UP000197679"/>
    </source>
</evidence>
<name>A0A218NP70_9ARCH</name>
<dbReference type="EMBL" id="CP019964">
    <property type="protein sequence ID" value="ASI14279.1"/>
    <property type="molecule type" value="Genomic_DNA"/>
</dbReference>